<dbReference type="AlphaFoldDB" id="A0A0F9PLM5"/>
<comment type="caution">
    <text evidence="1">The sequence shown here is derived from an EMBL/GenBank/DDBJ whole genome shotgun (WGS) entry which is preliminary data.</text>
</comment>
<accession>A0A0F9PLM5</accession>
<evidence type="ECO:0000313" key="1">
    <source>
        <dbReference type="EMBL" id="KKN01926.1"/>
    </source>
</evidence>
<reference evidence="1" key="1">
    <citation type="journal article" date="2015" name="Nature">
        <title>Complex archaea that bridge the gap between prokaryotes and eukaryotes.</title>
        <authorList>
            <person name="Spang A."/>
            <person name="Saw J.H."/>
            <person name="Jorgensen S.L."/>
            <person name="Zaremba-Niedzwiedzka K."/>
            <person name="Martijn J."/>
            <person name="Lind A.E."/>
            <person name="van Eijk R."/>
            <person name="Schleper C."/>
            <person name="Guy L."/>
            <person name="Ettema T.J."/>
        </authorList>
    </citation>
    <scope>NUCLEOTIDE SEQUENCE</scope>
</reference>
<feature type="non-terminal residue" evidence="1">
    <location>
        <position position="317"/>
    </location>
</feature>
<name>A0A0F9PLM5_9ZZZZ</name>
<sequence length="317" mass="35500">MGLTLKEYRSKYPQYDEIDDEKLARGLHKKYYPDIDWDEFSSSIEYVTAPVEPTEPTPQEQQDTAAKSMVKAVSTRAHGILGSGVFPRSEEEAIEQEMAVRKRVVDLDIYPAERYKFSKEDFDRLSGDRIQKAILARQAEPAEQGPAGPGNIANVLGERTGFEATPPDELTTPKRTERKISEDAGWWKFTKEATKSIPPLVSTGIEGISRMHDRLDAQNLSMGMVFLDRIASDYENVELGEDAEALIDEAAAKHDMTADEYAKYAATAVDVAFDLELDSLEEYSEIIERVQLFKPKSADDTFLGHIAALAIENIQNV</sequence>
<proteinExistence type="predicted"/>
<dbReference type="EMBL" id="LAZR01005204">
    <property type="protein sequence ID" value="KKN01926.1"/>
    <property type="molecule type" value="Genomic_DNA"/>
</dbReference>
<gene>
    <name evidence="1" type="ORF">LCGC14_1122770</name>
</gene>
<protein>
    <submittedName>
        <fullName evidence="1">Uncharacterized protein</fullName>
    </submittedName>
</protein>
<organism evidence="1">
    <name type="scientific">marine sediment metagenome</name>
    <dbReference type="NCBI Taxonomy" id="412755"/>
    <lineage>
        <taxon>unclassified sequences</taxon>
        <taxon>metagenomes</taxon>
        <taxon>ecological metagenomes</taxon>
    </lineage>
</organism>